<keyword evidence="4" id="KW-1185">Reference proteome</keyword>
<keyword evidence="2" id="KW-1133">Transmembrane helix</keyword>
<keyword evidence="2" id="KW-0472">Membrane</keyword>
<keyword evidence="2" id="KW-0812">Transmembrane</keyword>
<comment type="caution">
    <text evidence="3">The sequence shown here is derived from an EMBL/GenBank/DDBJ whole genome shotgun (WGS) entry which is preliminary data.</text>
</comment>
<dbReference type="RefSeq" id="WP_220340085.1">
    <property type="nucleotide sequence ID" value="NZ_JAEUAX010000008.1"/>
</dbReference>
<evidence type="ECO:0000313" key="4">
    <source>
        <dbReference type="Proteomes" id="UP000777440"/>
    </source>
</evidence>
<feature type="region of interest" description="Disordered" evidence="1">
    <location>
        <begin position="1"/>
        <end position="25"/>
    </location>
</feature>
<sequence>MTRGIVTRSEPEGAQTGAVLDAEATPVPTRHRRAWPWIVVALLTVLLVGGVVAGAFAMQFWSEAQRARAAVERAAAGIESLRADLDAADTAQLRAVTDEVQANVTLAVRTVDGPLWDIAMNVPFVGQNVDAVRRVTHAVDVLVDRALPAGLQFMAATDFDRLAVAGGGIDLEPFRQVQSSIPEIAAAFTEAQEIVAPIDTSTLLPEVSESISDILGFIDLATPALGVAEKYLPTLLDMAGSAGTKTYLLMFQNNAEIRATGGNPAASMIVTLTDGKLGYVDQGSSQTFYDAGTQGNEYVPLPGETMGIYLPTLTRHSQDFTFTPDFPTTAQLFQALWTHTTGATFDGVVSIDPVVLSHMLAVSGPVTLGDGELLTADNAVKVLLSDAYERYPAGADSDAFFADAARQVFAHLTSSSWDPLQMLAALEQSAKEQRINLAFTDPAAQALAVEFGLDGALAGDTATQTQVGIYLNDSAVSKLDYHLATAVTATCDAAARTITTTMTMHNGITDDIRSNYTLGYRNRQLGVPRTTMILDVLFFAPPGAQITQTVPARGDVARWERSGVEKGNTAVSKTVFIGRGETETVSFTTVLPAGDLGPLRLRHTPTATETPVTIDASCNALFPAASGG</sequence>
<dbReference type="Proteomes" id="UP000777440">
    <property type="component" value="Unassembled WGS sequence"/>
</dbReference>
<evidence type="ECO:0000313" key="3">
    <source>
        <dbReference type="EMBL" id="MBW9110978.1"/>
    </source>
</evidence>
<dbReference type="EMBL" id="JAEUAX010000008">
    <property type="protein sequence ID" value="MBW9110978.1"/>
    <property type="molecule type" value="Genomic_DNA"/>
</dbReference>
<feature type="transmembrane region" description="Helical" evidence="2">
    <location>
        <begin position="34"/>
        <end position="58"/>
    </location>
</feature>
<evidence type="ECO:0000256" key="1">
    <source>
        <dbReference type="SAM" id="MobiDB-lite"/>
    </source>
</evidence>
<reference evidence="3 4" key="1">
    <citation type="journal article" date="2021" name="MBio">
        <title>Poor Competitiveness of Bradyrhizobium in Pigeon Pea Root Colonization in Indian Soils.</title>
        <authorList>
            <person name="Chalasani D."/>
            <person name="Basu A."/>
            <person name="Pullabhotla S.V.S.R.N."/>
            <person name="Jorrin B."/>
            <person name="Neal A.L."/>
            <person name="Poole P.S."/>
            <person name="Podile A.R."/>
            <person name="Tkacz A."/>
        </authorList>
    </citation>
    <scope>NUCLEOTIDE SEQUENCE [LARGE SCALE GENOMIC DNA]</scope>
    <source>
        <strain evidence="3 4">HU12</strain>
    </source>
</reference>
<name>A0ABS7I0C0_9MICO</name>
<dbReference type="Pfam" id="PF13196">
    <property type="entry name" value="DUF4012"/>
    <property type="match status" value="1"/>
</dbReference>
<accession>A0ABS7I0C0</accession>
<evidence type="ECO:0000256" key="2">
    <source>
        <dbReference type="SAM" id="Phobius"/>
    </source>
</evidence>
<protein>
    <submittedName>
        <fullName evidence="3">DUF4012 domain-containing protein</fullName>
    </submittedName>
</protein>
<gene>
    <name evidence="3" type="ORF">JNB61_14450</name>
</gene>
<proteinExistence type="predicted"/>
<organism evidence="3 4">
    <name type="scientific">Microbacterium ureisolvens</name>
    <dbReference type="NCBI Taxonomy" id="2781186"/>
    <lineage>
        <taxon>Bacteria</taxon>
        <taxon>Bacillati</taxon>
        <taxon>Actinomycetota</taxon>
        <taxon>Actinomycetes</taxon>
        <taxon>Micrococcales</taxon>
        <taxon>Microbacteriaceae</taxon>
        <taxon>Microbacterium</taxon>
    </lineage>
</organism>
<dbReference type="InterPro" id="IPR025101">
    <property type="entry name" value="DUF4012"/>
</dbReference>